<dbReference type="PANTHER" id="PTHR47332">
    <property type="entry name" value="SET DOMAIN-CONTAINING PROTEIN 5"/>
    <property type="match status" value="1"/>
</dbReference>
<feature type="region of interest" description="Disordered" evidence="1">
    <location>
        <begin position="1"/>
        <end position="43"/>
    </location>
</feature>
<protein>
    <submittedName>
        <fullName evidence="3">TPR domain protein</fullName>
    </submittedName>
</protein>
<evidence type="ECO:0000256" key="1">
    <source>
        <dbReference type="SAM" id="MobiDB-lite"/>
    </source>
</evidence>
<dbReference type="InterPro" id="IPR001214">
    <property type="entry name" value="SET_dom"/>
</dbReference>
<dbReference type="CDD" id="cd20071">
    <property type="entry name" value="SET_SMYD"/>
    <property type="match status" value="1"/>
</dbReference>
<feature type="compositionally biased region" description="Basic and acidic residues" evidence="1">
    <location>
        <begin position="11"/>
        <end position="25"/>
    </location>
</feature>
<dbReference type="InterPro" id="IPR053185">
    <property type="entry name" value="SET_domain_protein"/>
</dbReference>
<reference evidence="3" key="1">
    <citation type="journal article" date="2020" name="Stud. Mycol.">
        <title>101 Dothideomycetes genomes: a test case for predicting lifestyles and emergence of pathogens.</title>
        <authorList>
            <person name="Haridas S."/>
            <person name="Albert R."/>
            <person name="Binder M."/>
            <person name="Bloem J."/>
            <person name="Labutti K."/>
            <person name="Salamov A."/>
            <person name="Andreopoulos B."/>
            <person name="Baker S."/>
            <person name="Barry K."/>
            <person name="Bills G."/>
            <person name="Bluhm B."/>
            <person name="Cannon C."/>
            <person name="Castanera R."/>
            <person name="Culley D."/>
            <person name="Daum C."/>
            <person name="Ezra D."/>
            <person name="Gonzalez J."/>
            <person name="Henrissat B."/>
            <person name="Kuo A."/>
            <person name="Liang C."/>
            <person name="Lipzen A."/>
            <person name="Lutzoni F."/>
            <person name="Magnuson J."/>
            <person name="Mondo S."/>
            <person name="Nolan M."/>
            <person name="Ohm R."/>
            <person name="Pangilinan J."/>
            <person name="Park H.-J."/>
            <person name="Ramirez L."/>
            <person name="Alfaro M."/>
            <person name="Sun H."/>
            <person name="Tritt A."/>
            <person name="Yoshinaga Y."/>
            <person name="Zwiers L.-H."/>
            <person name="Turgeon B."/>
            <person name="Goodwin S."/>
            <person name="Spatafora J."/>
            <person name="Crous P."/>
            <person name="Grigoriev I."/>
        </authorList>
    </citation>
    <scope>NUCLEOTIDE SEQUENCE</scope>
    <source>
        <strain evidence="3">CBS 279.74</strain>
    </source>
</reference>
<gene>
    <name evidence="3" type="ORF">K504DRAFT_539247</name>
</gene>
<accession>A0A6G1JRW7</accession>
<evidence type="ECO:0000259" key="2">
    <source>
        <dbReference type="PROSITE" id="PS50280"/>
    </source>
</evidence>
<dbReference type="Gene3D" id="1.25.40.10">
    <property type="entry name" value="Tetratricopeptide repeat domain"/>
    <property type="match status" value="1"/>
</dbReference>
<dbReference type="AlphaFoldDB" id="A0A6G1JRW7"/>
<dbReference type="InterPro" id="IPR046341">
    <property type="entry name" value="SET_dom_sf"/>
</dbReference>
<proteinExistence type="predicted"/>
<feature type="compositionally biased region" description="Polar residues" evidence="1">
    <location>
        <begin position="1"/>
        <end position="10"/>
    </location>
</feature>
<evidence type="ECO:0000313" key="4">
    <source>
        <dbReference type="Proteomes" id="UP000799428"/>
    </source>
</evidence>
<dbReference type="Pfam" id="PF00856">
    <property type="entry name" value="SET"/>
    <property type="match status" value="1"/>
</dbReference>
<evidence type="ECO:0000313" key="3">
    <source>
        <dbReference type="EMBL" id="KAF2703053.1"/>
    </source>
</evidence>
<feature type="domain" description="SET" evidence="2">
    <location>
        <begin position="44"/>
        <end position="194"/>
    </location>
</feature>
<dbReference type="OrthoDB" id="265717at2759"/>
<dbReference type="PANTHER" id="PTHR47332:SF4">
    <property type="entry name" value="SET DOMAIN-CONTAINING PROTEIN 5"/>
    <property type="match status" value="1"/>
</dbReference>
<organism evidence="3 4">
    <name type="scientific">Pleomassaria siparia CBS 279.74</name>
    <dbReference type="NCBI Taxonomy" id="1314801"/>
    <lineage>
        <taxon>Eukaryota</taxon>
        <taxon>Fungi</taxon>
        <taxon>Dikarya</taxon>
        <taxon>Ascomycota</taxon>
        <taxon>Pezizomycotina</taxon>
        <taxon>Dothideomycetes</taxon>
        <taxon>Pleosporomycetidae</taxon>
        <taxon>Pleosporales</taxon>
        <taxon>Pleomassariaceae</taxon>
        <taxon>Pleomassaria</taxon>
    </lineage>
</organism>
<dbReference type="Gene3D" id="2.170.270.10">
    <property type="entry name" value="SET domain"/>
    <property type="match status" value="1"/>
</dbReference>
<dbReference type="SUPFAM" id="SSF82199">
    <property type="entry name" value="SET domain"/>
    <property type="match status" value="1"/>
</dbReference>
<dbReference type="PROSITE" id="PS50280">
    <property type="entry name" value="SET"/>
    <property type="match status" value="1"/>
</dbReference>
<sequence>MGAKSTLNEHTNGHVQEKKTHNGHTEDDDDDKTAAAAAAPDSRHLIQVRKTSDAGLGVFAMAHIPQSTRILSTPLLLELDGGEDPQELLRAFNKLSDADKASYLELHPFASSVRKDIVKKKTGKHWQHLSEAERNVISIYDANSFEVGVYHLPSRINHSCIPNVHYEYNPAIRRGTFHAVRDIERGEEVLMSYINGGSRIRKWRQPRLDLWGFVCQCAACRNDEEGRKREDRRKEMFDLDQKLAKQSAYGTEMTAMQALKAATKLAGLQLAEGIRNRELRTSYHDAARYCLEIKNVKLALLWAEKELAHEKLCLGEDHPIYQAISARVNLLKDIDSGSTTWDDSMLEYFH</sequence>
<dbReference type="InterPro" id="IPR011990">
    <property type="entry name" value="TPR-like_helical_dom_sf"/>
</dbReference>
<dbReference type="Proteomes" id="UP000799428">
    <property type="component" value="Unassembled WGS sequence"/>
</dbReference>
<keyword evidence="4" id="KW-1185">Reference proteome</keyword>
<name>A0A6G1JRW7_9PLEO</name>
<dbReference type="EMBL" id="MU005790">
    <property type="protein sequence ID" value="KAF2703053.1"/>
    <property type="molecule type" value="Genomic_DNA"/>
</dbReference>
<dbReference type="SMART" id="SM00317">
    <property type="entry name" value="SET"/>
    <property type="match status" value="1"/>
</dbReference>